<organism evidence="2 3">
    <name type="scientific">Pleurodeles waltl</name>
    <name type="common">Iberian ribbed newt</name>
    <dbReference type="NCBI Taxonomy" id="8319"/>
    <lineage>
        <taxon>Eukaryota</taxon>
        <taxon>Metazoa</taxon>
        <taxon>Chordata</taxon>
        <taxon>Craniata</taxon>
        <taxon>Vertebrata</taxon>
        <taxon>Euteleostomi</taxon>
        <taxon>Amphibia</taxon>
        <taxon>Batrachia</taxon>
        <taxon>Caudata</taxon>
        <taxon>Salamandroidea</taxon>
        <taxon>Salamandridae</taxon>
        <taxon>Pleurodelinae</taxon>
        <taxon>Pleurodeles</taxon>
    </lineage>
</organism>
<feature type="region of interest" description="Disordered" evidence="1">
    <location>
        <begin position="18"/>
        <end position="47"/>
    </location>
</feature>
<comment type="caution">
    <text evidence="2">The sequence shown here is derived from an EMBL/GenBank/DDBJ whole genome shotgun (WGS) entry which is preliminary data.</text>
</comment>
<dbReference type="AlphaFoldDB" id="A0AAV7NR23"/>
<reference evidence="2" key="1">
    <citation type="journal article" date="2022" name="bioRxiv">
        <title>Sequencing and chromosome-scale assembly of the giantPleurodeles waltlgenome.</title>
        <authorList>
            <person name="Brown T."/>
            <person name="Elewa A."/>
            <person name="Iarovenko S."/>
            <person name="Subramanian E."/>
            <person name="Araus A.J."/>
            <person name="Petzold A."/>
            <person name="Susuki M."/>
            <person name="Suzuki K.-i.T."/>
            <person name="Hayashi T."/>
            <person name="Toyoda A."/>
            <person name="Oliveira C."/>
            <person name="Osipova E."/>
            <person name="Leigh N.D."/>
            <person name="Simon A."/>
            <person name="Yun M.H."/>
        </authorList>
    </citation>
    <scope>NUCLEOTIDE SEQUENCE</scope>
    <source>
        <strain evidence="2">20211129_DDA</strain>
        <tissue evidence="2">Liver</tissue>
    </source>
</reference>
<accession>A0AAV7NR23</accession>
<protein>
    <submittedName>
        <fullName evidence="2">Uncharacterized protein</fullName>
    </submittedName>
</protein>
<evidence type="ECO:0000256" key="1">
    <source>
        <dbReference type="SAM" id="MobiDB-lite"/>
    </source>
</evidence>
<evidence type="ECO:0000313" key="2">
    <source>
        <dbReference type="EMBL" id="KAJ1117474.1"/>
    </source>
</evidence>
<feature type="non-terminal residue" evidence="2">
    <location>
        <position position="1"/>
    </location>
</feature>
<gene>
    <name evidence="2" type="ORF">NDU88_005674</name>
</gene>
<dbReference type="Proteomes" id="UP001066276">
    <property type="component" value="Chromosome 8"/>
</dbReference>
<evidence type="ECO:0000313" key="3">
    <source>
        <dbReference type="Proteomes" id="UP001066276"/>
    </source>
</evidence>
<proteinExistence type="predicted"/>
<dbReference type="EMBL" id="JANPWB010000012">
    <property type="protein sequence ID" value="KAJ1117474.1"/>
    <property type="molecule type" value="Genomic_DNA"/>
</dbReference>
<keyword evidence="3" id="KW-1185">Reference proteome</keyword>
<sequence length="81" mass="8338">FPQSVHSAAPVLGPQGSSISALHFTHSRPSGLPVPGTPHTLSARSPQFSQSAHFAAQVLGPQGSSISALHFTHSRPSACQC</sequence>
<name>A0AAV7NR23_PLEWA</name>